<organism evidence="1">
    <name type="scientific">marine sediment metagenome</name>
    <dbReference type="NCBI Taxonomy" id="412755"/>
    <lineage>
        <taxon>unclassified sequences</taxon>
        <taxon>metagenomes</taxon>
        <taxon>ecological metagenomes</taxon>
    </lineage>
</organism>
<reference evidence="1" key="1">
    <citation type="journal article" date="2014" name="Front. Microbiol.">
        <title>High frequency of phylogenetically diverse reductive dehalogenase-homologous genes in deep subseafloor sedimentary metagenomes.</title>
        <authorList>
            <person name="Kawai M."/>
            <person name="Futagami T."/>
            <person name="Toyoda A."/>
            <person name="Takaki Y."/>
            <person name="Nishi S."/>
            <person name="Hori S."/>
            <person name="Arai W."/>
            <person name="Tsubouchi T."/>
            <person name="Morono Y."/>
            <person name="Uchiyama I."/>
            <person name="Ito T."/>
            <person name="Fujiyama A."/>
            <person name="Inagaki F."/>
            <person name="Takami H."/>
        </authorList>
    </citation>
    <scope>NUCLEOTIDE SEQUENCE</scope>
    <source>
        <strain evidence="1">Expedition CK06-06</strain>
    </source>
</reference>
<comment type="caution">
    <text evidence="1">The sequence shown here is derived from an EMBL/GenBank/DDBJ whole genome shotgun (WGS) entry which is preliminary data.</text>
</comment>
<evidence type="ECO:0000313" key="1">
    <source>
        <dbReference type="EMBL" id="GAF79943.1"/>
    </source>
</evidence>
<proteinExistence type="predicted"/>
<dbReference type="EMBL" id="BARS01004550">
    <property type="protein sequence ID" value="GAF79943.1"/>
    <property type="molecule type" value="Genomic_DNA"/>
</dbReference>
<accession>X0SFZ4</accession>
<gene>
    <name evidence="1" type="ORF">S01H1_08896</name>
</gene>
<dbReference type="AlphaFoldDB" id="X0SFZ4"/>
<protein>
    <submittedName>
        <fullName evidence="1">Uncharacterized protein</fullName>
    </submittedName>
</protein>
<name>X0SFZ4_9ZZZZ</name>
<sequence length="41" mass="4999">MPFKSKKDRYSGYSNINLNSSYYENYLLKSFLYYNIFKGLK</sequence>